<name>C4J364_MAIZE</name>
<sequence length="44" mass="4821">MVGPSELLDGSQGHQDLPPQAKPIDQLPACRRLSTRLITIKILL</sequence>
<protein>
    <submittedName>
        <fullName evidence="2">Uncharacterized protein</fullName>
    </submittedName>
</protein>
<evidence type="ECO:0000256" key="1">
    <source>
        <dbReference type="SAM" id="MobiDB-lite"/>
    </source>
</evidence>
<feature type="region of interest" description="Disordered" evidence="1">
    <location>
        <begin position="1"/>
        <end position="25"/>
    </location>
</feature>
<dbReference type="EMBL" id="BT085261">
    <property type="protein sequence ID" value="ACR35614.1"/>
    <property type="molecule type" value="mRNA"/>
</dbReference>
<reference evidence="2" key="1">
    <citation type="journal article" date="2009" name="PLoS Genet.">
        <title>Sequencing, mapping, and analysis of 27,455 maize full-length cDNAs.</title>
        <authorList>
            <person name="Soderlund C."/>
            <person name="Descour A."/>
            <person name="Kudrna D."/>
            <person name="Bomhoff M."/>
            <person name="Boyd L."/>
            <person name="Currie J."/>
            <person name="Angelova A."/>
            <person name="Collura K."/>
            <person name="Wissotski M."/>
            <person name="Ashley E."/>
            <person name="Morrow D."/>
            <person name="Fernandes J."/>
            <person name="Walbot V."/>
            <person name="Yu Y."/>
        </authorList>
    </citation>
    <scope>NUCLEOTIDE SEQUENCE</scope>
    <source>
        <strain evidence="2">B73</strain>
    </source>
</reference>
<dbReference type="AlphaFoldDB" id="C4J364"/>
<proteinExistence type="evidence at transcript level"/>
<reference evidence="2" key="2">
    <citation type="submission" date="2012-06" db="EMBL/GenBank/DDBJ databases">
        <authorList>
            <person name="Yu Y."/>
            <person name="Currie J."/>
            <person name="Lomeli R."/>
            <person name="Angelova A."/>
            <person name="Collura K."/>
            <person name="Wissotski M."/>
            <person name="Campos D."/>
            <person name="Kudrna D."/>
            <person name="Golser W."/>
            <person name="Ashely E."/>
            <person name="Descour A."/>
            <person name="Fernandes J."/>
            <person name="Soderlund C."/>
            <person name="Walbot V."/>
        </authorList>
    </citation>
    <scope>NUCLEOTIDE SEQUENCE</scope>
    <source>
        <strain evidence="2">B73</strain>
    </source>
</reference>
<evidence type="ECO:0000313" key="2">
    <source>
        <dbReference type="EMBL" id="ACR35614.1"/>
    </source>
</evidence>
<organism evidence="2">
    <name type="scientific">Zea mays</name>
    <name type="common">Maize</name>
    <dbReference type="NCBI Taxonomy" id="4577"/>
    <lineage>
        <taxon>Eukaryota</taxon>
        <taxon>Viridiplantae</taxon>
        <taxon>Streptophyta</taxon>
        <taxon>Embryophyta</taxon>
        <taxon>Tracheophyta</taxon>
        <taxon>Spermatophyta</taxon>
        <taxon>Magnoliopsida</taxon>
        <taxon>Liliopsida</taxon>
        <taxon>Poales</taxon>
        <taxon>Poaceae</taxon>
        <taxon>PACMAD clade</taxon>
        <taxon>Panicoideae</taxon>
        <taxon>Andropogonodae</taxon>
        <taxon>Andropogoneae</taxon>
        <taxon>Tripsacinae</taxon>
        <taxon>Zea</taxon>
    </lineage>
</organism>
<accession>C4J364</accession>